<dbReference type="PROSITE" id="PS01137">
    <property type="entry name" value="TATD_1"/>
    <property type="match status" value="1"/>
</dbReference>
<evidence type="ECO:0000313" key="4">
    <source>
        <dbReference type="EMBL" id="HIS83198.1"/>
    </source>
</evidence>
<dbReference type="Gene3D" id="3.20.20.140">
    <property type="entry name" value="Metal-dependent hydrolases"/>
    <property type="match status" value="1"/>
</dbReference>
<protein>
    <submittedName>
        <fullName evidence="4">TatD family hydrolase</fullName>
    </submittedName>
</protein>
<dbReference type="AlphaFoldDB" id="A0A9D1K4K2"/>
<dbReference type="GO" id="GO:0046872">
    <property type="term" value="F:metal ion binding"/>
    <property type="evidence" value="ECO:0007669"/>
    <property type="project" value="UniProtKB-KW"/>
</dbReference>
<feature type="binding site" evidence="3">
    <location>
        <position position="205"/>
    </location>
    <ligand>
        <name>a divalent metal cation</name>
        <dbReference type="ChEBI" id="CHEBI:60240"/>
        <label>1</label>
    </ligand>
</feature>
<proteinExistence type="predicted"/>
<evidence type="ECO:0000313" key="5">
    <source>
        <dbReference type="Proteomes" id="UP000824139"/>
    </source>
</evidence>
<sequence length="256" mass="28967">MNETFLIDTHSHINMIEDLSIDEVLENASVNHVKKIIVPAASTADIDEVYNLSQKYENVYCYLGIHPEDAKNWSDGLADKIRVYAQSPKVLGIGEIGLDYYWDKSYIDVQKEVFIKQIELANELGLPINVHDREAHKDTFDIIKAHNKGSKVIMHCFSGSPEFAKECVREGWYIALGGVVTFKNAKKMKEVAIEVPLEKLLLETDAPYLTPVPYRGKENQPAYVKFVAEEIAKLRGISFDEVAKATTKNAKNIFFI</sequence>
<dbReference type="PANTHER" id="PTHR46124">
    <property type="entry name" value="D-AMINOACYL-TRNA DEACYLASE"/>
    <property type="match status" value="1"/>
</dbReference>
<keyword evidence="1 3" id="KW-0479">Metal-binding</keyword>
<reference evidence="4" key="2">
    <citation type="journal article" date="2021" name="PeerJ">
        <title>Extensive microbial diversity within the chicken gut microbiome revealed by metagenomics and culture.</title>
        <authorList>
            <person name="Gilroy R."/>
            <person name="Ravi A."/>
            <person name="Getino M."/>
            <person name="Pursley I."/>
            <person name="Horton D.L."/>
            <person name="Alikhan N.F."/>
            <person name="Baker D."/>
            <person name="Gharbi K."/>
            <person name="Hall N."/>
            <person name="Watson M."/>
            <person name="Adriaenssens E.M."/>
            <person name="Foster-Nyarko E."/>
            <person name="Jarju S."/>
            <person name="Secka A."/>
            <person name="Antonio M."/>
            <person name="Oren A."/>
            <person name="Chaudhuri R.R."/>
            <person name="La Ragione R."/>
            <person name="Hildebrand F."/>
            <person name="Pallen M.J."/>
        </authorList>
    </citation>
    <scope>NUCLEOTIDE SEQUENCE</scope>
    <source>
        <strain evidence="4">CHK152-2994</strain>
    </source>
</reference>
<dbReference type="GO" id="GO:0016788">
    <property type="term" value="F:hydrolase activity, acting on ester bonds"/>
    <property type="evidence" value="ECO:0007669"/>
    <property type="project" value="InterPro"/>
</dbReference>
<feature type="binding site" evidence="3">
    <location>
        <position position="12"/>
    </location>
    <ligand>
        <name>a divalent metal cation</name>
        <dbReference type="ChEBI" id="CHEBI:60240"/>
        <label>1</label>
    </ligand>
</feature>
<dbReference type="GO" id="GO:0004536">
    <property type="term" value="F:DNA nuclease activity"/>
    <property type="evidence" value="ECO:0007669"/>
    <property type="project" value="InterPro"/>
</dbReference>
<evidence type="ECO:0000256" key="3">
    <source>
        <dbReference type="PIRSR" id="PIRSR005902-1"/>
    </source>
</evidence>
<feature type="binding site" evidence="3">
    <location>
        <position position="10"/>
    </location>
    <ligand>
        <name>a divalent metal cation</name>
        <dbReference type="ChEBI" id="CHEBI:60240"/>
        <label>1</label>
    </ligand>
</feature>
<dbReference type="FunFam" id="3.20.20.140:FF:000005">
    <property type="entry name" value="TatD family hydrolase"/>
    <property type="match status" value="1"/>
</dbReference>
<keyword evidence="2 4" id="KW-0378">Hydrolase</keyword>
<dbReference type="SUPFAM" id="SSF51556">
    <property type="entry name" value="Metallo-dependent hydrolases"/>
    <property type="match status" value="1"/>
</dbReference>
<feature type="binding site" evidence="3">
    <location>
        <position position="131"/>
    </location>
    <ligand>
        <name>a divalent metal cation</name>
        <dbReference type="ChEBI" id="CHEBI:60240"/>
        <label>2</label>
    </ligand>
</feature>
<feature type="binding site" evidence="3">
    <location>
        <position position="155"/>
    </location>
    <ligand>
        <name>a divalent metal cation</name>
        <dbReference type="ChEBI" id="CHEBI:60240"/>
        <label>2</label>
    </ligand>
</feature>
<evidence type="ECO:0000256" key="2">
    <source>
        <dbReference type="ARBA" id="ARBA00022801"/>
    </source>
</evidence>
<feature type="binding site" evidence="3">
    <location>
        <position position="95"/>
    </location>
    <ligand>
        <name>a divalent metal cation</name>
        <dbReference type="ChEBI" id="CHEBI:60240"/>
        <label>1</label>
    </ligand>
</feature>
<dbReference type="InterPro" id="IPR032466">
    <property type="entry name" value="Metal_Hydrolase"/>
</dbReference>
<comment type="caution">
    <text evidence="4">The sequence shown here is derived from an EMBL/GenBank/DDBJ whole genome shotgun (WGS) entry which is preliminary data.</text>
</comment>
<dbReference type="PROSITE" id="PS01091">
    <property type="entry name" value="TATD_3"/>
    <property type="match status" value="1"/>
</dbReference>
<dbReference type="PIRSF" id="PIRSF005902">
    <property type="entry name" value="DNase_TatD"/>
    <property type="match status" value="1"/>
</dbReference>
<dbReference type="EMBL" id="DVJO01000138">
    <property type="protein sequence ID" value="HIS83198.1"/>
    <property type="molecule type" value="Genomic_DNA"/>
</dbReference>
<dbReference type="InterPro" id="IPR015991">
    <property type="entry name" value="TatD/YcfH-like"/>
</dbReference>
<dbReference type="Pfam" id="PF01026">
    <property type="entry name" value="TatD_DNase"/>
    <property type="match status" value="1"/>
</dbReference>
<accession>A0A9D1K4K2</accession>
<dbReference type="PANTHER" id="PTHR46124:SF2">
    <property type="entry name" value="D-AMINOACYL-TRNA DEACYLASE"/>
    <property type="match status" value="1"/>
</dbReference>
<evidence type="ECO:0000256" key="1">
    <source>
        <dbReference type="ARBA" id="ARBA00022723"/>
    </source>
</evidence>
<dbReference type="InterPro" id="IPR001130">
    <property type="entry name" value="TatD-like"/>
</dbReference>
<reference evidence="4" key="1">
    <citation type="submission" date="2020-10" db="EMBL/GenBank/DDBJ databases">
        <authorList>
            <person name="Gilroy R."/>
        </authorList>
    </citation>
    <scope>NUCLEOTIDE SEQUENCE</scope>
    <source>
        <strain evidence="4">CHK152-2994</strain>
    </source>
</reference>
<dbReference type="Proteomes" id="UP000824139">
    <property type="component" value="Unassembled WGS sequence"/>
</dbReference>
<name>A0A9D1K4K2_9BACT</name>
<dbReference type="CDD" id="cd01310">
    <property type="entry name" value="TatD_DNAse"/>
    <property type="match status" value="1"/>
</dbReference>
<organism evidence="4 5">
    <name type="scientific">Candidatus Scatenecus faecavium</name>
    <dbReference type="NCBI Taxonomy" id="2840915"/>
    <lineage>
        <taxon>Bacteria</taxon>
        <taxon>Candidatus Scatenecus</taxon>
    </lineage>
</organism>
<dbReference type="NCBIfam" id="TIGR00010">
    <property type="entry name" value="YchF/TatD family DNA exonuclease"/>
    <property type="match status" value="1"/>
</dbReference>
<dbReference type="InterPro" id="IPR018228">
    <property type="entry name" value="DNase_TatD-rel_CS"/>
</dbReference>
<gene>
    <name evidence="4" type="ORF">IAD41_06305</name>
</gene>